<keyword evidence="2" id="KW-1185">Reference proteome</keyword>
<proteinExistence type="predicted"/>
<name>A0ABR4FNH4_9EURO</name>
<dbReference type="Proteomes" id="UP001610563">
    <property type="component" value="Unassembled WGS sequence"/>
</dbReference>
<reference evidence="1 2" key="1">
    <citation type="submission" date="2024-07" db="EMBL/GenBank/DDBJ databases">
        <title>Section-level genome sequencing and comparative genomics of Aspergillus sections Usti and Cavernicolus.</title>
        <authorList>
            <consortium name="Lawrence Berkeley National Laboratory"/>
            <person name="Nybo J.L."/>
            <person name="Vesth T.C."/>
            <person name="Theobald S."/>
            <person name="Frisvad J.C."/>
            <person name="Larsen T.O."/>
            <person name="Kjaerboelling I."/>
            <person name="Rothschild-Mancinelli K."/>
            <person name="Lyhne E.K."/>
            <person name="Kogle M.E."/>
            <person name="Barry K."/>
            <person name="Clum A."/>
            <person name="Na H."/>
            <person name="Ledsgaard L."/>
            <person name="Lin J."/>
            <person name="Lipzen A."/>
            <person name="Kuo A."/>
            <person name="Riley R."/>
            <person name="Mondo S."/>
            <person name="Labutti K."/>
            <person name="Haridas S."/>
            <person name="Pangalinan J."/>
            <person name="Salamov A.A."/>
            <person name="Simmons B.A."/>
            <person name="Magnuson J.K."/>
            <person name="Chen J."/>
            <person name="Drula E."/>
            <person name="Henrissat B."/>
            <person name="Wiebenga A."/>
            <person name="Lubbers R.J."/>
            <person name="Gomes A.C."/>
            <person name="Makela M.R."/>
            <person name="Stajich J."/>
            <person name="Grigoriev I.V."/>
            <person name="Mortensen U.H."/>
            <person name="De Vries R.P."/>
            <person name="Baker S.E."/>
            <person name="Andersen M.R."/>
        </authorList>
    </citation>
    <scope>NUCLEOTIDE SEQUENCE [LARGE SCALE GENOMIC DNA]</scope>
    <source>
        <strain evidence="1 2">CBS 209.92</strain>
    </source>
</reference>
<dbReference type="PANTHER" id="PTHR42345">
    <property type="entry name" value="TPR_REGION DOMAIN-CONTAINING PROTEIN"/>
    <property type="match status" value="1"/>
</dbReference>
<evidence type="ECO:0000313" key="1">
    <source>
        <dbReference type="EMBL" id="KAL2784772.1"/>
    </source>
</evidence>
<evidence type="ECO:0000313" key="2">
    <source>
        <dbReference type="Proteomes" id="UP001610563"/>
    </source>
</evidence>
<organism evidence="1 2">
    <name type="scientific">Aspergillus keveii</name>
    <dbReference type="NCBI Taxonomy" id="714993"/>
    <lineage>
        <taxon>Eukaryota</taxon>
        <taxon>Fungi</taxon>
        <taxon>Dikarya</taxon>
        <taxon>Ascomycota</taxon>
        <taxon>Pezizomycotina</taxon>
        <taxon>Eurotiomycetes</taxon>
        <taxon>Eurotiomycetidae</taxon>
        <taxon>Eurotiales</taxon>
        <taxon>Aspergillaceae</taxon>
        <taxon>Aspergillus</taxon>
        <taxon>Aspergillus subgen. Nidulantes</taxon>
    </lineage>
</organism>
<dbReference type="EMBL" id="JBFTWV010000167">
    <property type="protein sequence ID" value="KAL2784772.1"/>
    <property type="molecule type" value="Genomic_DNA"/>
</dbReference>
<protein>
    <submittedName>
        <fullName evidence="1">Uncharacterized protein</fullName>
    </submittedName>
</protein>
<comment type="caution">
    <text evidence="1">The sequence shown here is derived from an EMBL/GenBank/DDBJ whole genome shotgun (WGS) entry which is preliminary data.</text>
</comment>
<gene>
    <name evidence="1" type="ORF">BJX66DRAFT_343703</name>
</gene>
<accession>A0ABR4FNH4</accession>
<dbReference type="PANTHER" id="PTHR42345:SF2">
    <property type="entry name" value="HELICASE-LIKE PROTEIN"/>
    <property type="match status" value="1"/>
</dbReference>
<sequence length="293" mass="32440">MPALIFCSPSRPEALEYYCQFEGGTTGVIFQNKSYWRVRSVLGRVLGCLPGVSSIGGWTGPCPATEGIEAPRTIYLAAKQLAPVKMSKLSADQIWELPKASNSASFATHLKDDEQWILPQSPSTRSRGCKLLSIRLENLPVSKELLEIEKHEKGWDEKQKESRREFRAHIRVEFCGEGEEPHHEEYTLLHNSIFITLPSCLSGPHGAHKEHVSWFRTVEIPVNKLKEHAKSASMDETLVINATGEGAEVAARAWCTQVGRHAIVRKADGPCMACTLRGARRAGLGLGTVIWVS</sequence>